<dbReference type="GO" id="GO:0008360">
    <property type="term" value="P:regulation of cell shape"/>
    <property type="evidence" value="ECO:0007669"/>
    <property type="project" value="UniProtKB-UniRule"/>
</dbReference>
<keyword evidence="1 6" id="KW-0963">Cytoplasm</keyword>
<evidence type="ECO:0000256" key="2">
    <source>
        <dbReference type="ARBA" id="ARBA00022741"/>
    </source>
</evidence>
<feature type="binding site" evidence="6">
    <location>
        <begin position="161"/>
        <end position="163"/>
    </location>
    <ligand>
        <name>ATP</name>
        <dbReference type="ChEBI" id="CHEBI:30616"/>
    </ligand>
</feature>
<proteinExistence type="inferred from homology"/>
<dbReference type="RefSeq" id="WP_162663952.1">
    <property type="nucleotide sequence ID" value="NZ_CP048020.1"/>
</dbReference>
<dbReference type="KEGG" id="trz:GWP43_09525"/>
<keyword evidence="2 6" id="KW-0547">Nucleotide-binding</keyword>
<dbReference type="HAMAP" id="MF_02207">
    <property type="entry name" value="MreB"/>
    <property type="match status" value="1"/>
</dbReference>
<evidence type="ECO:0000256" key="5">
    <source>
        <dbReference type="ARBA" id="ARBA00023458"/>
    </source>
</evidence>
<accession>A0A6P1Y1H5</accession>
<dbReference type="NCBIfam" id="NF010539">
    <property type="entry name" value="PRK13927.1"/>
    <property type="match status" value="1"/>
</dbReference>
<dbReference type="NCBIfam" id="TIGR00904">
    <property type="entry name" value="mreB"/>
    <property type="match status" value="1"/>
</dbReference>
<dbReference type="Proteomes" id="UP000464374">
    <property type="component" value="Chromosome"/>
</dbReference>
<dbReference type="GO" id="GO:0005737">
    <property type="term" value="C:cytoplasm"/>
    <property type="evidence" value="ECO:0007669"/>
    <property type="project" value="UniProtKB-SubCell"/>
</dbReference>
<comment type="function">
    <text evidence="6">Forms membrane-associated dynamic filaments that are essential for cell shape determination. Acts by regulating cell wall synthesis and cell elongation, and thus cell shape. A feedback loop between cell geometry and MreB localization may maintain elongated cell shape by targeting cell wall growth to regions of negative cell wall curvature.</text>
</comment>
<keyword evidence="4 6" id="KW-0133">Cell shape</keyword>
<evidence type="ECO:0000313" key="7">
    <source>
        <dbReference type="EMBL" id="QHX43637.1"/>
    </source>
</evidence>
<dbReference type="InterPro" id="IPR056546">
    <property type="entry name" value="MreB_MamK-like"/>
</dbReference>
<dbReference type="SUPFAM" id="SSF53067">
    <property type="entry name" value="Actin-like ATPase domain"/>
    <property type="match status" value="2"/>
</dbReference>
<dbReference type="InterPro" id="IPR004753">
    <property type="entry name" value="MreB"/>
</dbReference>
<dbReference type="InterPro" id="IPR043129">
    <property type="entry name" value="ATPase_NBD"/>
</dbReference>
<comment type="similarity">
    <text evidence="5 6">Belongs to the FtsA/MreB family.</text>
</comment>
<gene>
    <name evidence="6" type="primary">mreB</name>
    <name evidence="7" type="ORF">GWP43_09525</name>
</gene>
<dbReference type="AlphaFoldDB" id="A0A6P1Y1H5"/>
<dbReference type="EMBL" id="CP048020">
    <property type="protein sequence ID" value="QHX43637.1"/>
    <property type="molecule type" value="Genomic_DNA"/>
</dbReference>
<protein>
    <recommendedName>
        <fullName evidence="6">Cell shape-determining protein MreB</fullName>
    </recommendedName>
</protein>
<name>A0A6P1Y1H5_9SPIR</name>
<comment type="caution">
    <text evidence="6">Lacks conserved residue(s) required for the propagation of feature annotation.</text>
</comment>
<feature type="binding site" evidence="6">
    <location>
        <begin position="289"/>
        <end position="292"/>
    </location>
    <ligand>
        <name>ATP</name>
        <dbReference type="ChEBI" id="CHEBI:30616"/>
    </ligand>
</feature>
<evidence type="ECO:0000256" key="1">
    <source>
        <dbReference type="ARBA" id="ARBA00022490"/>
    </source>
</evidence>
<evidence type="ECO:0000313" key="8">
    <source>
        <dbReference type="Proteomes" id="UP000464374"/>
    </source>
</evidence>
<dbReference type="Gene3D" id="3.30.420.40">
    <property type="match status" value="2"/>
</dbReference>
<sequence length="344" mass="37104">MGFFKRFSADIGIDLGTCNTIIYIKGKGIVVNEPSVVAVERGTKSVVAVGAEAKRMLWRTPGNIIAIRPLKDGVIADKDTTEKMIRYFISKILPRHRLIKPRMVIGIPSCITDVESSAVHESALKAGAGSVEVLEESLAAAIGANIPITEPAGNMVCDIGGGTTEVSVISLLGMVVTNAIRVGGDEFDQAIIKHIRSVHNLIIGEQTAERLKIEIGNAFPEKNMERVEIKGTDAITGLPRRLEIDSVEVREALREPITQIVEEIKTTLAQTPPELAADIVERGIVMTGGGSLLKGLPKLISKETHVPVILAENPMDCVAIGAGLYYDVYKDMSGNRSLYESLNR</sequence>
<keyword evidence="3 6" id="KW-0067">ATP-binding</keyword>
<dbReference type="PRINTS" id="PR01652">
    <property type="entry name" value="SHAPEPROTEIN"/>
</dbReference>
<dbReference type="CDD" id="cd10225">
    <property type="entry name" value="ASKHA_NBD_MreB-like"/>
    <property type="match status" value="1"/>
</dbReference>
<evidence type="ECO:0000256" key="4">
    <source>
        <dbReference type="ARBA" id="ARBA00022960"/>
    </source>
</evidence>
<organism evidence="7 8">
    <name type="scientific">Treponema vincentii</name>
    <dbReference type="NCBI Taxonomy" id="69710"/>
    <lineage>
        <taxon>Bacteria</taxon>
        <taxon>Pseudomonadati</taxon>
        <taxon>Spirochaetota</taxon>
        <taxon>Spirochaetia</taxon>
        <taxon>Spirochaetales</taxon>
        <taxon>Treponemataceae</taxon>
        <taxon>Treponema</taxon>
    </lineage>
</organism>
<comment type="subcellular location">
    <subcellularLocation>
        <location evidence="6">Cytoplasm</location>
    </subcellularLocation>
    <text evidence="6">Membrane-associated.</text>
</comment>
<evidence type="ECO:0000256" key="6">
    <source>
        <dbReference type="HAMAP-Rule" id="MF_02207"/>
    </source>
</evidence>
<dbReference type="GO" id="GO:0000902">
    <property type="term" value="P:cell morphogenesis"/>
    <property type="evidence" value="ECO:0007669"/>
    <property type="project" value="InterPro"/>
</dbReference>
<comment type="subunit">
    <text evidence="6">Forms polymers.</text>
</comment>
<dbReference type="PANTHER" id="PTHR42749:SF1">
    <property type="entry name" value="CELL SHAPE-DETERMINING PROTEIN MREB"/>
    <property type="match status" value="1"/>
</dbReference>
<evidence type="ECO:0000256" key="3">
    <source>
        <dbReference type="ARBA" id="ARBA00022840"/>
    </source>
</evidence>
<reference evidence="7 8" key="1">
    <citation type="submission" date="2020-01" db="EMBL/GenBank/DDBJ databases">
        <title>Complete genome sequence of a human oral phylogroup 1 Treponema sp. strain ATCC 700766, originally isolated from periodontitis dental plaque.</title>
        <authorList>
            <person name="Chan Y."/>
            <person name="Huo Y.-B."/>
            <person name="Yu X.-L."/>
            <person name="Zeng H."/>
            <person name="Leung W.-K."/>
            <person name="Watt R.M."/>
        </authorList>
    </citation>
    <scope>NUCLEOTIDE SEQUENCE [LARGE SCALE GENOMIC DNA]</scope>
    <source>
        <strain evidence="7 8">OMZ 804</strain>
    </source>
</reference>
<dbReference type="Pfam" id="PF06723">
    <property type="entry name" value="MreB_Mbl"/>
    <property type="match status" value="1"/>
</dbReference>
<feature type="binding site" evidence="6">
    <location>
        <begin position="209"/>
        <end position="212"/>
    </location>
    <ligand>
        <name>ATP</name>
        <dbReference type="ChEBI" id="CHEBI:30616"/>
    </ligand>
</feature>
<dbReference type="PANTHER" id="PTHR42749">
    <property type="entry name" value="CELL SHAPE-DETERMINING PROTEIN MREB"/>
    <property type="match status" value="1"/>
</dbReference>
<dbReference type="GO" id="GO:0005524">
    <property type="term" value="F:ATP binding"/>
    <property type="evidence" value="ECO:0007669"/>
    <property type="project" value="UniProtKB-KW"/>
</dbReference>